<dbReference type="OMA" id="VTFNSQK"/>
<feature type="domain" description="Ig-like" evidence="1">
    <location>
        <begin position="1507"/>
        <end position="1603"/>
    </location>
</feature>
<keyword evidence="2" id="KW-1185">Reference proteome</keyword>
<dbReference type="PaxDb" id="8355-A0A1L8HSH5"/>
<dbReference type="FunFam" id="2.60.40.10:FF:000921">
    <property type="entry name" value="sialoadhesin isoform X1"/>
    <property type="match status" value="2"/>
</dbReference>
<dbReference type="RefSeq" id="XP_018123686.2">
    <property type="nucleotide sequence ID" value="XM_018268197.2"/>
</dbReference>
<dbReference type="PANTHER" id="PTHR47243:SF1">
    <property type="entry name" value="SIALOADHESIN"/>
    <property type="match status" value="1"/>
</dbReference>
<feature type="domain" description="Ig-like" evidence="1">
    <location>
        <begin position="1421"/>
        <end position="1502"/>
    </location>
</feature>
<dbReference type="GO" id="GO:0075512">
    <property type="term" value="P:clathrin-dependent endocytosis of virus by host cell"/>
    <property type="evidence" value="ECO:0000318"/>
    <property type="project" value="GO_Central"/>
</dbReference>
<dbReference type="Gene3D" id="2.60.40.10">
    <property type="entry name" value="Immunoglobulins"/>
    <property type="match status" value="17"/>
</dbReference>
<proteinExistence type="predicted"/>
<dbReference type="CDD" id="cd00096">
    <property type="entry name" value="Ig"/>
    <property type="match status" value="7"/>
</dbReference>
<evidence type="ECO:0000313" key="2">
    <source>
        <dbReference type="Proteomes" id="UP000186698"/>
    </source>
</evidence>
<dbReference type="GO" id="GO:0005769">
    <property type="term" value="C:early endosome"/>
    <property type="evidence" value="ECO:0000318"/>
    <property type="project" value="GO_Central"/>
</dbReference>
<dbReference type="InterPro" id="IPR003598">
    <property type="entry name" value="Ig_sub2"/>
</dbReference>
<dbReference type="InterPro" id="IPR013106">
    <property type="entry name" value="Ig_V-set"/>
</dbReference>
<feature type="domain" description="Ig-like" evidence="1">
    <location>
        <begin position="504"/>
        <end position="585"/>
    </location>
</feature>
<dbReference type="InterPro" id="IPR007110">
    <property type="entry name" value="Ig-like_dom"/>
</dbReference>
<dbReference type="Pfam" id="PF07679">
    <property type="entry name" value="I-set"/>
    <property type="match status" value="4"/>
</dbReference>
<name>A0A1L8HSH5_XENLA</name>
<dbReference type="InterPro" id="IPR036179">
    <property type="entry name" value="Ig-like_dom_sf"/>
</dbReference>
<feature type="domain" description="Ig-like" evidence="1">
    <location>
        <begin position="133"/>
        <end position="227"/>
    </location>
</feature>
<feature type="domain" description="Ig-like" evidence="1">
    <location>
        <begin position="959"/>
        <end position="1054"/>
    </location>
</feature>
<dbReference type="Proteomes" id="UP000186698">
    <property type="component" value="Chromosome 1L"/>
</dbReference>
<feature type="domain" description="Ig-like" evidence="1">
    <location>
        <begin position="1243"/>
        <end position="1417"/>
    </location>
</feature>
<protein>
    <submittedName>
        <fullName evidence="3">Sialoadhesin</fullName>
    </submittedName>
</protein>
<dbReference type="OrthoDB" id="10039395at2759"/>
<accession>A0A1L8HSH5</accession>
<dbReference type="SUPFAM" id="SSF48726">
    <property type="entry name" value="Immunoglobulin"/>
    <property type="match status" value="14"/>
</dbReference>
<dbReference type="STRING" id="8355.A0A1L8HSH5"/>
<dbReference type="GO" id="GO:0046790">
    <property type="term" value="F:virion binding"/>
    <property type="evidence" value="ECO:0000318"/>
    <property type="project" value="GO_Central"/>
</dbReference>
<dbReference type="InterPro" id="IPR003599">
    <property type="entry name" value="Ig_sub"/>
</dbReference>
<dbReference type="PANTHER" id="PTHR47243">
    <property type="entry name" value="SIALOADHESIN"/>
    <property type="match status" value="1"/>
</dbReference>
<dbReference type="InterPro" id="IPR013783">
    <property type="entry name" value="Ig-like_fold"/>
</dbReference>
<feature type="domain" description="Ig-like" evidence="1">
    <location>
        <begin position="405"/>
        <end position="500"/>
    </location>
</feature>
<dbReference type="SMART" id="SM00408">
    <property type="entry name" value="IGc2"/>
    <property type="match status" value="15"/>
</dbReference>
<feature type="domain" description="Ig-like" evidence="1">
    <location>
        <begin position="686"/>
        <end position="767"/>
    </location>
</feature>
<evidence type="ECO:0000313" key="3">
    <source>
        <dbReference type="RefSeq" id="XP_018123686.2"/>
    </source>
</evidence>
<gene>
    <name evidence="3" type="primary">siglec1.L</name>
</gene>
<feature type="domain" description="Ig-like" evidence="1">
    <location>
        <begin position="1058"/>
        <end position="1141"/>
    </location>
</feature>
<evidence type="ECO:0000259" key="1">
    <source>
        <dbReference type="PROSITE" id="PS50835"/>
    </source>
</evidence>
<feature type="domain" description="Ig-like" evidence="1">
    <location>
        <begin position="590"/>
        <end position="684"/>
    </location>
</feature>
<dbReference type="Pfam" id="PF07686">
    <property type="entry name" value="V-set"/>
    <property type="match status" value="1"/>
</dbReference>
<dbReference type="CTD" id="108719372"/>
<dbReference type="GeneID" id="108719372"/>
<dbReference type="Pfam" id="PF13895">
    <property type="entry name" value="Ig_2"/>
    <property type="match status" value="8"/>
</dbReference>
<feature type="domain" description="Ig-like" evidence="1">
    <location>
        <begin position="232"/>
        <end position="302"/>
    </location>
</feature>
<dbReference type="SMART" id="SM00406">
    <property type="entry name" value="IGv"/>
    <property type="match status" value="6"/>
</dbReference>
<sequence>MLLFILLISWHGQGAYSDWDVFVPDSLQGVVGSCLIIPCSFTYPNNIQTPDGITPIWYKDRELKVVYHRTQNIEAEFQGRMELLGDPNLNNCTTLLRNLQSGDSGEYLFRFEISNINRWTSKKAVTVTVNSRPTIPKAVIPQSITEGESVTLQCTTPYYCPSESNALEWHGHNPDRSFLAKSVQLDTSAVQIRQNLTTSFTWLDHQKVLQCEVSAGDQKETKEVLLVVNHFPKGVKLLINPSRDNIKQGDTVTLTCQYNSSYPAVSGYTWYKNDKVFSREPIVSFPSITRHDFGNFRCEVQNPVGTGASEVNRLIVFSANTLLSPSSEVREGEAVTMTCDVPGADPDQIHYSWYKNSIWIKDGASRSLIFYEASASDAGYYNCKVQNDKGSDSSSPIVLNVLYPPRIPTFNSFLETQEGKLGILHCSVDSNPPSVLTLYKNSDVLATTSSHGAPTQRLNVISSRNSLKLEIRKVVISDEGTYSCMARNTIGNSTASLQLTVEIARLVVSPSSEIEEGKEVTLTCFATRSTQKGLKYIWYKNGKWLKESEENTVIFQRVSSQDAGSYYCLARSSQGSSSSPPRTLHVLFAPRDLSVTSFVGSSGRNLGIILCTVDSDPHSDLLLYRKETLVASSATLLYNRRFNVSASLNSLKLEIQDVLVEDEGAYRCMANNTYGQITGYLDFTMETVKISAMPSSEVHEADNVTLRCVLNSDSKGNFMFAWYKNSALYSEGPEPFLIFQEVSSSDSGSYHCRAWNNETSKSSAFLSLHVIYAPRSMQLKSFLDTEVGKSAFILCTMDSYPPAEILLYHQDELVISRKNLSSVNQRYRASFSSNTLRVDIRDVKVEDEGKYTCASVNSVGSTDETIYFKVPLARILITPSTEVLENEKVVLTCDLTKTQLEGTMYIWYKNSKRLLESSENTLVFDAIKSSDSGYYHCKAHSSQDSTISSSVSLHVSYAPRIPTMNSFWESHSGQVGIIECNVDSDPPSRLTLHRGELLVGLTGSSQTLNQRMSVSSSPNSLKLIIRDVVLEDDGEYNCTASNSIGHSRSAINFTTQTSRILISPSSIVQEGMTVNLTCLVSSNAPGEVKYSWFKNGKEHPRGSTKTLLFSRVSSENGGSYYCTVQSETIRKASPPITLNVTYAPRNAYIKSFVETQNGKVSIIQCGVDSNPPSQLVLMKEHQLVASSGNSGLYLQRFNPYFSLNTLRIEIKDLMQSDEGTYIFTAKNVHGTTTSSSHLALEGARVLVSPYPRLNEGQSATLTCNVLNTPLPVTTYSWYKNGRWLQEGLPRSLVFEQLHSTDAGTYACTGHTPNGTWPSSPVTLYVQYPPRNLSVSSFLETQGKRQGVIYCSAESQPPSQLLLYKGDRVLVSSAKVRLSTSHNALRLEMDEVALEDQGDYTCRATNSMGASQTSVHFSLQEAKVVVTPSAELWEGGSATLTCQTASSSAQNSSFTWYKNNHWLKDGAEASLVLMKVSDADAGLYHCLASYGGQESISDPFAITVLYAPKNLQVTSFLEPHRKDQGIIVCKVYSVPPSVITLHKEGTLVASTTPVQPDRGQKFWAFSSHNYLRLEIRDVTTEDSGRYVCTANNTIGSSTASVLFTINDKEVLVYKVTAWVTLLCVVMLVATIVAMCRMKRVWYTKQTDKNCMEMDNNGTTKETLLS</sequence>
<dbReference type="SMART" id="SM00409">
    <property type="entry name" value="IG"/>
    <property type="match status" value="17"/>
</dbReference>
<dbReference type="GO" id="GO:0005886">
    <property type="term" value="C:plasma membrane"/>
    <property type="evidence" value="ECO:0000318"/>
    <property type="project" value="GO_Central"/>
</dbReference>
<dbReference type="KEGG" id="xla:108719372"/>
<organism evidence="2 3">
    <name type="scientific">Xenopus laevis</name>
    <name type="common">African clawed frog</name>
    <dbReference type="NCBI Taxonomy" id="8355"/>
    <lineage>
        <taxon>Eukaryota</taxon>
        <taxon>Metazoa</taxon>
        <taxon>Chordata</taxon>
        <taxon>Craniata</taxon>
        <taxon>Vertebrata</taxon>
        <taxon>Euteleostomi</taxon>
        <taxon>Amphibia</taxon>
        <taxon>Batrachia</taxon>
        <taxon>Anura</taxon>
        <taxon>Pipoidea</taxon>
        <taxon>Pipidae</taxon>
        <taxon>Xenopodinae</taxon>
        <taxon>Xenopus</taxon>
        <taxon>Xenopus</taxon>
    </lineage>
</organism>
<dbReference type="PROSITE" id="PS50835">
    <property type="entry name" value="IG_LIKE"/>
    <property type="match status" value="14"/>
</dbReference>
<feature type="domain" description="Ig-like" evidence="1">
    <location>
        <begin position="774"/>
        <end position="867"/>
    </location>
</feature>
<dbReference type="InterPro" id="IPR013098">
    <property type="entry name" value="Ig_I-set"/>
</dbReference>
<dbReference type="Pfam" id="PF13927">
    <property type="entry name" value="Ig_3"/>
    <property type="match status" value="1"/>
</dbReference>
<feature type="domain" description="Ig-like" evidence="1">
    <location>
        <begin position="871"/>
        <end position="948"/>
    </location>
</feature>
<dbReference type="GO" id="GO:0005770">
    <property type="term" value="C:late endosome"/>
    <property type="evidence" value="ECO:0000318"/>
    <property type="project" value="GO_Central"/>
</dbReference>
<reference evidence="3" key="1">
    <citation type="submission" date="2025-08" db="UniProtKB">
        <authorList>
            <consortium name="RefSeq"/>
        </authorList>
    </citation>
    <scope>IDENTIFICATION</scope>
    <source>
        <strain evidence="3">J_2021</strain>
        <tissue evidence="3">Erythrocytes</tissue>
    </source>
</reference>
<feature type="domain" description="Ig-like" evidence="1">
    <location>
        <begin position="303"/>
        <end position="400"/>
    </location>
</feature>